<name>A0ACB7RVW2_HYAAI</name>
<keyword evidence="2" id="KW-1185">Reference proteome</keyword>
<proteinExistence type="predicted"/>
<organism evidence="1 2">
    <name type="scientific">Hyalomma asiaticum</name>
    <name type="common">Tick</name>
    <dbReference type="NCBI Taxonomy" id="266040"/>
    <lineage>
        <taxon>Eukaryota</taxon>
        <taxon>Metazoa</taxon>
        <taxon>Ecdysozoa</taxon>
        <taxon>Arthropoda</taxon>
        <taxon>Chelicerata</taxon>
        <taxon>Arachnida</taxon>
        <taxon>Acari</taxon>
        <taxon>Parasitiformes</taxon>
        <taxon>Ixodida</taxon>
        <taxon>Ixodoidea</taxon>
        <taxon>Ixodidae</taxon>
        <taxon>Hyalomminae</taxon>
        <taxon>Hyalomma</taxon>
    </lineage>
</organism>
<sequence length="163" mass="18037">MTKRKFKIVFFLKVSIIIVKKLRQTTPPKRQPISRRCSSTPPSSVCSPCCDADCSNNTRCIAHRNYGKDSTCETHKYCLILDNLETRCGGSKAPKCSANEYCAYGFVASSCKKCPCYGSHQAACIRKQYNNLCSPDSIVRLDKERGYTCDSCTTAASVLTGMT</sequence>
<comment type="caution">
    <text evidence="1">The sequence shown here is derived from an EMBL/GenBank/DDBJ whole genome shotgun (WGS) entry which is preliminary data.</text>
</comment>
<dbReference type="Proteomes" id="UP000821845">
    <property type="component" value="Chromosome 7"/>
</dbReference>
<accession>A0ACB7RVW2</accession>
<reference evidence="1" key="1">
    <citation type="submission" date="2020-05" db="EMBL/GenBank/DDBJ databases">
        <title>Large-scale comparative analyses of tick genomes elucidate their genetic diversity and vector capacities.</title>
        <authorList>
            <person name="Jia N."/>
            <person name="Wang J."/>
            <person name="Shi W."/>
            <person name="Du L."/>
            <person name="Sun Y."/>
            <person name="Zhan W."/>
            <person name="Jiang J."/>
            <person name="Wang Q."/>
            <person name="Zhang B."/>
            <person name="Ji P."/>
            <person name="Sakyi L.B."/>
            <person name="Cui X."/>
            <person name="Yuan T."/>
            <person name="Jiang B."/>
            <person name="Yang W."/>
            <person name="Lam T.T.-Y."/>
            <person name="Chang Q."/>
            <person name="Ding S."/>
            <person name="Wang X."/>
            <person name="Zhu J."/>
            <person name="Ruan X."/>
            <person name="Zhao L."/>
            <person name="Wei J."/>
            <person name="Que T."/>
            <person name="Du C."/>
            <person name="Cheng J."/>
            <person name="Dai P."/>
            <person name="Han X."/>
            <person name="Huang E."/>
            <person name="Gao Y."/>
            <person name="Liu J."/>
            <person name="Shao H."/>
            <person name="Ye R."/>
            <person name="Li L."/>
            <person name="Wei W."/>
            <person name="Wang X."/>
            <person name="Wang C."/>
            <person name="Yang T."/>
            <person name="Huo Q."/>
            <person name="Li W."/>
            <person name="Guo W."/>
            <person name="Chen H."/>
            <person name="Zhou L."/>
            <person name="Ni X."/>
            <person name="Tian J."/>
            <person name="Zhou Y."/>
            <person name="Sheng Y."/>
            <person name="Liu T."/>
            <person name="Pan Y."/>
            <person name="Xia L."/>
            <person name="Li J."/>
            <person name="Zhao F."/>
            <person name="Cao W."/>
        </authorList>
    </citation>
    <scope>NUCLEOTIDE SEQUENCE</scope>
    <source>
        <strain evidence="1">Hyas-2018</strain>
    </source>
</reference>
<gene>
    <name evidence="1" type="ORF">HPB50_012397</name>
</gene>
<evidence type="ECO:0000313" key="2">
    <source>
        <dbReference type="Proteomes" id="UP000821845"/>
    </source>
</evidence>
<dbReference type="EMBL" id="CM023487">
    <property type="protein sequence ID" value="KAH6925946.1"/>
    <property type="molecule type" value="Genomic_DNA"/>
</dbReference>
<protein>
    <submittedName>
        <fullName evidence="1">Uncharacterized protein</fullName>
    </submittedName>
</protein>
<evidence type="ECO:0000313" key="1">
    <source>
        <dbReference type="EMBL" id="KAH6925946.1"/>
    </source>
</evidence>